<evidence type="ECO:0000313" key="2">
    <source>
        <dbReference type="EMBL" id="MFC6021418.1"/>
    </source>
</evidence>
<sequence>MHGTRCDRLSGGGTWEEERVWAYGCGDGVGVDGFSDQADQQSVEWRWYPDGDATSVEVDHVIAADDHINAELHQPGHVNAEQQQQSSGYP</sequence>
<accession>A0ABW1KKM7</accession>
<protein>
    <submittedName>
        <fullName evidence="2">Uncharacterized protein</fullName>
    </submittedName>
</protein>
<gene>
    <name evidence="2" type="ORF">ACFP2T_35270</name>
</gene>
<comment type="caution">
    <text evidence="2">The sequence shown here is derived from an EMBL/GenBank/DDBJ whole genome shotgun (WGS) entry which is preliminary data.</text>
</comment>
<organism evidence="2 3">
    <name type="scientific">Plantactinospora solaniradicis</name>
    <dbReference type="NCBI Taxonomy" id="1723736"/>
    <lineage>
        <taxon>Bacteria</taxon>
        <taxon>Bacillati</taxon>
        <taxon>Actinomycetota</taxon>
        <taxon>Actinomycetes</taxon>
        <taxon>Micromonosporales</taxon>
        <taxon>Micromonosporaceae</taxon>
        <taxon>Plantactinospora</taxon>
    </lineage>
</organism>
<dbReference type="RefSeq" id="WP_377429561.1">
    <property type="nucleotide sequence ID" value="NZ_JBHSPR010000042.1"/>
</dbReference>
<dbReference type="Proteomes" id="UP001596203">
    <property type="component" value="Unassembled WGS sequence"/>
</dbReference>
<dbReference type="EMBL" id="JBHSPR010000042">
    <property type="protein sequence ID" value="MFC6021418.1"/>
    <property type="molecule type" value="Genomic_DNA"/>
</dbReference>
<proteinExistence type="predicted"/>
<feature type="compositionally biased region" description="Polar residues" evidence="1">
    <location>
        <begin position="80"/>
        <end position="90"/>
    </location>
</feature>
<keyword evidence="3" id="KW-1185">Reference proteome</keyword>
<name>A0ABW1KKM7_9ACTN</name>
<evidence type="ECO:0000256" key="1">
    <source>
        <dbReference type="SAM" id="MobiDB-lite"/>
    </source>
</evidence>
<reference evidence="3" key="1">
    <citation type="journal article" date="2019" name="Int. J. Syst. Evol. Microbiol.">
        <title>The Global Catalogue of Microorganisms (GCM) 10K type strain sequencing project: providing services to taxonomists for standard genome sequencing and annotation.</title>
        <authorList>
            <consortium name="The Broad Institute Genomics Platform"/>
            <consortium name="The Broad Institute Genome Sequencing Center for Infectious Disease"/>
            <person name="Wu L."/>
            <person name="Ma J."/>
        </authorList>
    </citation>
    <scope>NUCLEOTIDE SEQUENCE [LARGE SCALE GENOMIC DNA]</scope>
    <source>
        <strain evidence="3">ZS-35-S2</strain>
    </source>
</reference>
<evidence type="ECO:0000313" key="3">
    <source>
        <dbReference type="Proteomes" id="UP001596203"/>
    </source>
</evidence>
<feature type="region of interest" description="Disordered" evidence="1">
    <location>
        <begin position="71"/>
        <end position="90"/>
    </location>
</feature>